<dbReference type="InterPro" id="IPR036457">
    <property type="entry name" value="PPM-type-like_dom_sf"/>
</dbReference>
<name>A0ABV7H7H7_9BURK</name>
<protein>
    <submittedName>
        <fullName evidence="2">PP2C family protein-serine/threonine phosphatase</fullName>
        <ecNumber evidence="2">3.1.3.16</ecNumber>
    </submittedName>
</protein>
<dbReference type="PROSITE" id="PS51746">
    <property type="entry name" value="PPM_2"/>
    <property type="match status" value="1"/>
</dbReference>
<dbReference type="SMART" id="SM00332">
    <property type="entry name" value="PP2Cc"/>
    <property type="match status" value="1"/>
</dbReference>
<feature type="domain" description="PPM-type phosphatase" evidence="1">
    <location>
        <begin position="2"/>
        <end position="243"/>
    </location>
</feature>
<dbReference type="SMART" id="SM00331">
    <property type="entry name" value="PP2C_SIG"/>
    <property type="match status" value="1"/>
</dbReference>
<dbReference type="RefSeq" id="WP_377302165.1">
    <property type="nucleotide sequence ID" value="NZ_CP180191.1"/>
</dbReference>
<sequence length="307" mass="33305">MRFSVFQDSRRGGRQVNQDRMAYQFTKEALLLVVCDGMGGHFGGEVAAQLAVEVITSRFAAEALPFLRNPSAFLEDAFVDAHNAIGERTIAQRFPESPRTTAVACVIQHGTAFWAHAGDSRLYVFRKGRQLLRTRDHSKYELLQAQGVAMGMDAAHHPDRNKLFNCLGSPQTPLVEHGTPTVLKNGDRLLLCSDGVWSNLHDDEMARMLGHDDVAKSVPVLLDQAVIEGGSSCDNATALAVHWAGMGASPDFEGASTRTGGYETTAQILPASPMTAAISEAEIDAAVDEIRAAIQRTEKPAPPKPRR</sequence>
<dbReference type="GO" id="GO:0004722">
    <property type="term" value="F:protein serine/threonine phosphatase activity"/>
    <property type="evidence" value="ECO:0007669"/>
    <property type="project" value="UniProtKB-EC"/>
</dbReference>
<dbReference type="Pfam" id="PF13672">
    <property type="entry name" value="PP2C_2"/>
    <property type="match status" value="1"/>
</dbReference>
<evidence type="ECO:0000313" key="2">
    <source>
        <dbReference type="EMBL" id="MFC3147282.1"/>
    </source>
</evidence>
<dbReference type="PANTHER" id="PTHR13832">
    <property type="entry name" value="PROTEIN PHOSPHATASE 2C"/>
    <property type="match status" value="1"/>
</dbReference>
<dbReference type="SUPFAM" id="SSF81606">
    <property type="entry name" value="PP2C-like"/>
    <property type="match status" value="1"/>
</dbReference>
<evidence type="ECO:0000259" key="1">
    <source>
        <dbReference type="PROSITE" id="PS51746"/>
    </source>
</evidence>
<dbReference type="InterPro" id="IPR001932">
    <property type="entry name" value="PPM-type_phosphatase-like_dom"/>
</dbReference>
<dbReference type="CDD" id="cd00143">
    <property type="entry name" value="PP2Cc"/>
    <property type="match status" value="1"/>
</dbReference>
<dbReference type="Gene3D" id="3.60.40.10">
    <property type="entry name" value="PPM-type phosphatase domain"/>
    <property type="match status" value="1"/>
</dbReference>
<dbReference type="EMBL" id="JBHRTI010000003">
    <property type="protein sequence ID" value="MFC3147282.1"/>
    <property type="molecule type" value="Genomic_DNA"/>
</dbReference>
<dbReference type="EC" id="3.1.3.16" evidence="2"/>
<proteinExistence type="predicted"/>
<accession>A0ABV7H7H7</accession>
<organism evidence="2 3">
    <name type="scientific">Piscinibacterium candidicorallinum</name>
    <dbReference type="NCBI Taxonomy" id="1793872"/>
    <lineage>
        <taxon>Bacteria</taxon>
        <taxon>Pseudomonadati</taxon>
        <taxon>Pseudomonadota</taxon>
        <taxon>Betaproteobacteria</taxon>
        <taxon>Burkholderiales</taxon>
        <taxon>Piscinibacterium</taxon>
    </lineage>
</organism>
<reference evidence="3" key="1">
    <citation type="journal article" date="2019" name="Int. J. Syst. Evol. Microbiol.">
        <title>The Global Catalogue of Microorganisms (GCM) 10K type strain sequencing project: providing services to taxonomists for standard genome sequencing and annotation.</title>
        <authorList>
            <consortium name="The Broad Institute Genomics Platform"/>
            <consortium name="The Broad Institute Genome Sequencing Center for Infectious Disease"/>
            <person name="Wu L."/>
            <person name="Ma J."/>
        </authorList>
    </citation>
    <scope>NUCLEOTIDE SEQUENCE [LARGE SCALE GENOMIC DNA]</scope>
    <source>
        <strain evidence="3">KCTC 52168</strain>
    </source>
</reference>
<keyword evidence="3" id="KW-1185">Reference proteome</keyword>
<dbReference type="Proteomes" id="UP001595556">
    <property type="component" value="Unassembled WGS sequence"/>
</dbReference>
<dbReference type="PANTHER" id="PTHR13832:SF827">
    <property type="entry name" value="PROTEIN PHOSPHATASE 1L"/>
    <property type="match status" value="1"/>
</dbReference>
<keyword evidence="2" id="KW-0378">Hydrolase</keyword>
<evidence type="ECO:0000313" key="3">
    <source>
        <dbReference type="Proteomes" id="UP001595556"/>
    </source>
</evidence>
<comment type="caution">
    <text evidence="2">The sequence shown here is derived from an EMBL/GenBank/DDBJ whole genome shotgun (WGS) entry which is preliminary data.</text>
</comment>
<gene>
    <name evidence="2" type="ORF">ACFOEN_06460</name>
</gene>
<dbReference type="InterPro" id="IPR015655">
    <property type="entry name" value="PP2C"/>
</dbReference>